<gene>
    <name evidence="2" type="primary">gb10856</name>
    <name evidence="2" type="ORF">PR202_gb10856</name>
</gene>
<feature type="region of interest" description="Disordered" evidence="1">
    <location>
        <begin position="1"/>
        <end position="36"/>
    </location>
</feature>
<proteinExistence type="predicted"/>
<evidence type="ECO:0000256" key="1">
    <source>
        <dbReference type="SAM" id="MobiDB-lite"/>
    </source>
</evidence>
<evidence type="ECO:0000313" key="2">
    <source>
        <dbReference type="EMBL" id="GJN23226.1"/>
    </source>
</evidence>
<feature type="compositionally biased region" description="Gly residues" evidence="1">
    <location>
        <begin position="1"/>
        <end position="15"/>
    </location>
</feature>
<dbReference type="Proteomes" id="UP001054889">
    <property type="component" value="Unassembled WGS sequence"/>
</dbReference>
<reference evidence="2" key="1">
    <citation type="journal article" date="2018" name="DNA Res.">
        <title>Multiple hybrid de novo genome assembly of finger millet, an orphan allotetraploid crop.</title>
        <authorList>
            <person name="Hatakeyama M."/>
            <person name="Aluri S."/>
            <person name="Balachadran M.T."/>
            <person name="Sivarajan S.R."/>
            <person name="Patrignani A."/>
            <person name="Gruter S."/>
            <person name="Poveda L."/>
            <person name="Shimizu-Inatsugi R."/>
            <person name="Baeten J."/>
            <person name="Francoijs K.J."/>
            <person name="Nataraja K.N."/>
            <person name="Reddy Y.A.N."/>
            <person name="Phadnis S."/>
            <person name="Ravikumar R.L."/>
            <person name="Schlapbach R."/>
            <person name="Sreeman S.M."/>
            <person name="Shimizu K.K."/>
        </authorList>
    </citation>
    <scope>NUCLEOTIDE SEQUENCE</scope>
</reference>
<evidence type="ECO:0000313" key="3">
    <source>
        <dbReference type="Proteomes" id="UP001054889"/>
    </source>
</evidence>
<protein>
    <submittedName>
        <fullName evidence="2">Uncharacterized protein</fullName>
    </submittedName>
</protein>
<accession>A0AAV5EL22</accession>
<sequence>MAGEEAAGGGGYGGGREGRRSLPGWRGSRGRQGLRPVELATGEVEERAGSRGAVLHLRVVTPTLSQFGSRFRFSIE</sequence>
<dbReference type="EMBL" id="BQKI01000076">
    <property type="protein sequence ID" value="GJN23226.1"/>
    <property type="molecule type" value="Genomic_DNA"/>
</dbReference>
<organism evidence="2 3">
    <name type="scientific">Eleusine coracana subsp. coracana</name>
    <dbReference type="NCBI Taxonomy" id="191504"/>
    <lineage>
        <taxon>Eukaryota</taxon>
        <taxon>Viridiplantae</taxon>
        <taxon>Streptophyta</taxon>
        <taxon>Embryophyta</taxon>
        <taxon>Tracheophyta</taxon>
        <taxon>Spermatophyta</taxon>
        <taxon>Magnoliopsida</taxon>
        <taxon>Liliopsida</taxon>
        <taxon>Poales</taxon>
        <taxon>Poaceae</taxon>
        <taxon>PACMAD clade</taxon>
        <taxon>Chloridoideae</taxon>
        <taxon>Cynodonteae</taxon>
        <taxon>Eleusininae</taxon>
        <taxon>Eleusine</taxon>
    </lineage>
</organism>
<reference evidence="2" key="2">
    <citation type="submission" date="2021-12" db="EMBL/GenBank/DDBJ databases">
        <title>Resequencing data analysis of finger millet.</title>
        <authorList>
            <person name="Hatakeyama M."/>
            <person name="Aluri S."/>
            <person name="Balachadran M.T."/>
            <person name="Sivarajan S.R."/>
            <person name="Poveda L."/>
            <person name="Shimizu-Inatsugi R."/>
            <person name="Schlapbach R."/>
            <person name="Sreeman S.M."/>
            <person name="Shimizu K.K."/>
        </authorList>
    </citation>
    <scope>NUCLEOTIDE SEQUENCE</scope>
</reference>
<name>A0AAV5EL22_ELECO</name>
<keyword evidence="3" id="KW-1185">Reference proteome</keyword>
<comment type="caution">
    <text evidence="2">The sequence shown here is derived from an EMBL/GenBank/DDBJ whole genome shotgun (WGS) entry which is preliminary data.</text>
</comment>
<dbReference type="AlphaFoldDB" id="A0AAV5EL22"/>